<dbReference type="Proteomes" id="UP000494365">
    <property type="component" value="Unassembled WGS sequence"/>
</dbReference>
<feature type="region of interest" description="Disordered" evidence="1">
    <location>
        <begin position="110"/>
        <end position="136"/>
    </location>
</feature>
<keyword evidence="3" id="KW-1185">Reference proteome</keyword>
<dbReference type="InterPro" id="IPR018841">
    <property type="entry name" value="DUF2442"/>
</dbReference>
<protein>
    <recommendedName>
        <fullName evidence="4">DUF2442 domain-containing protein</fullName>
    </recommendedName>
</protein>
<feature type="compositionally biased region" description="Low complexity" evidence="1">
    <location>
        <begin position="110"/>
        <end position="119"/>
    </location>
</feature>
<reference evidence="2 3" key="1">
    <citation type="submission" date="2020-04" db="EMBL/GenBank/DDBJ databases">
        <authorList>
            <person name="De Canck E."/>
        </authorList>
    </citation>
    <scope>NUCLEOTIDE SEQUENCE [LARGE SCALE GENOMIC DNA]</scope>
    <source>
        <strain evidence="2 3">LMG 28614</strain>
    </source>
</reference>
<sequence length="136" mass="14393">MAITKESIAAARKAGRELGPRAVAARYRPSVGKLEVEFDNGVTLAVPARLIQGLARASATDLSKIEITPAGWGLHFPRLDADVYVPALFEGIYGSKAWMKQAARVAGSTRSAAKAAAARENGKKGGRPRKAQEVHA</sequence>
<evidence type="ECO:0008006" key="4">
    <source>
        <dbReference type="Google" id="ProtNLM"/>
    </source>
</evidence>
<accession>A0A6S7BQH1</accession>
<dbReference type="RefSeq" id="WP_175153935.1">
    <property type="nucleotide sequence ID" value="NZ_CADIKK010000082.1"/>
</dbReference>
<dbReference type="Gene3D" id="3.30.2020.40">
    <property type="entry name" value="Uncharacterised protein PF10387, DUF2442"/>
    <property type="match status" value="1"/>
</dbReference>
<dbReference type="Pfam" id="PF10387">
    <property type="entry name" value="DUF2442"/>
    <property type="match status" value="1"/>
</dbReference>
<dbReference type="AlphaFoldDB" id="A0A6S7BQH1"/>
<evidence type="ECO:0000256" key="1">
    <source>
        <dbReference type="SAM" id="MobiDB-lite"/>
    </source>
</evidence>
<evidence type="ECO:0000313" key="3">
    <source>
        <dbReference type="Proteomes" id="UP000494365"/>
    </source>
</evidence>
<gene>
    <name evidence="2" type="ORF">LMG28614_07124</name>
</gene>
<dbReference type="EMBL" id="CADIKK010000082">
    <property type="protein sequence ID" value="CAB3809772.1"/>
    <property type="molecule type" value="Genomic_DNA"/>
</dbReference>
<proteinExistence type="predicted"/>
<evidence type="ECO:0000313" key="2">
    <source>
        <dbReference type="EMBL" id="CAB3809772.1"/>
    </source>
</evidence>
<organism evidence="2 3">
    <name type="scientific">Paraburkholderia ultramafica</name>
    <dbReference type="NCBI Taxonomy" id="1544867"/>
    <lineage>
        <taxon>Bacteria</taxon>
        <taxon>Pseudomonadati</taxon>
        <taxon>Pseudomonadota</taxon>
        <taxon>Betaproteobacteria</taxon>
        <taxon>Burkholderiales</taxon>
        <taxon>Burkholderiaceae</taxon>
        <taxon>Paraburkholderia</taxon>
    </lineage>
</organism>
<name>A0A6S7BQH1_9BURK</name>